<evidence type="ECO:0000313" key="1">
    <source>
        <dbReference type="EMBL" id="QAT43766.1"/>
    </source>
</evidence>
<name>A0A410PY39_9FIRM</name>
<proteinExistence type="predicted"/>
<reference evidence="1 2" key="1">
    <citation type="submission" date="2019-01" db="EMBL/GenBank/DDBJ databases">
        <title>Draft genomes of a novel of Aminipila strains.</title>
        <authorList>
            <person name="Ma S."/>
        </authorList>
    </citation>
    <scope>NUCLEOTIDE SEQUENCE [LARGE SCALE GENOMIC DNA]</scope>
    <source>
        <strain evidence="2">JN-39</strain>
    </source>
</reference>
<protein>
    <submittedName>
        <fullName evidence="1">DUF861 domain-containing protein</fullName>
    </submittedName>
</protein>
<dbReference type="InterPro" id="IPR010424">
    <property type="entry name" value="EutQ"/>
</dbReference>
<dbReference type="KEGG" id="amij:EQM06_11330"/>
<dbReference type="InterPro" id="IPR011051">
    <property type="entry name" value="RmlC_Cupin_sf"/>
</dbReference>
<gene>
    <name evidence="1" type="ORF">EQM06_11330</name>
</gene>
<organism evidence="1 2">
    <name type="scientific">Aminipila luticellarii</name>
    <dbReference type="NCBI Taxonomy" id="2507160"/>
    <lineage>
        <taxon>Bacteria</taxon>
        <taxon>Bacillati</taxon>
        <taxon>Bacillota</taxon>
        <taxon>Clostridia</taxon>
        <taxon>Peptostreptococcales</taxon>
        <taxon>Anaerovoracaceae</taxon>
        <taxon>Aminipila</taxon>
    </lineage>
</organism>
<dbReference type="CDD" id="cd02228">
    <property type="entry name" value="cupin_EutQ"/>
    <property type="match status" value="1"/>
</dbReference>
<dbReference type="Pfam" id="PF06249">
    <property type="entry name" value="EutQ"/>
    <property type="match status" value="1"/>
</dbReference>
<dbReference type="InterPro" id="IPR014710">
    <property type="entry name" value="RmlC-like_jellyroll"/>
</dbReference>
<dbReference type="SUPFAM" id="SSF51182">
    <property type="entry name" value="RmlC-like cupins"/>
    <property type="match status" value="1"/>
</dbReference>
<keyword evidence="2" id="KW-1185">Reference proteome</keyword>
<accession>A0A410PY39</accession>
<dbReference type="PANTHER" id="PTHR36169">
    <property type="entry name" value="ETHANOLAMINE UTILIZATION PROTEIN EUTQ"/>
    <property type="match status" value="1"/>
</dbReference>
<dbReference type="PANTHER" id="PTHR36169:SF1">
    <property type="entry name" value="ACETATE KINASE EUTQ"/>
    <property type="match status" value="1"/>
</dbReference>
<sequence>MNISEDLVKAIVKELLNQMRTQAGEDFVKETDKTSGILVVRGDTVKTEAFEGREDVKLKDIVTLQEAPRMGAGIMELVDSADFEWTLTYDEFDYVIDGTLDIKIDGGNVIRGNKGDIILIPKGSHIHFSTPNSTRYAYFVYPANWQELA</sequence>
<dbReference type="RefSeq" id="WP_128746474.1">
    <property type="nucleotide sequence ID" value="NZ_CP035281.1"/>
</dbReference>
<dbReference type="AlphaFoldDB" id="A0A410PY39"/>
<dbReference type="Gene3D" id="2.60.120.10">
    <property type="entry name" value="Jelly Rolls"/>
    <property type="match status" value="1"/>
</dbReference>
<dbReference type="OrthoDB" id="3828611at2"/>
<dbReference type="EMBL" id="CP035281">
    <property type="protein sequence ID" value="QAT43766.1"/>
    <property type="molecule type" value="Genomic_DNA"/>
</dbReference>
<dbReference type="Proteomes" id="UP000287601">
    <property type="component" value="Chromosome"/>
</dbReference>
<evidence type="ECO:0000313" key="2">
    <source>
        <dbReference type="Proteomes" id="UP000287601"/>
    </source>
</evidence>